<evidence type="ECO:0000259" key="2">
    <source>
        <dbReference type="Pfam" id="PF20231"/>
    </source>
</evidence>
<evidence type="ECO:0000256" key="1">
    <source>
        <dbReference type="SAM" id="MobiDB-lite"/>
    </source>
</evidence>
<feature type="region of interest" description="Disordered" evidence="1">
    <location>
        <begin position="1"/>
        <end position="27"/>
    </location>
</feature>
<evidence type="ECO:0000313" key="4">
    <source>
        <dbReference type="Proteomes" id="UP001159405"/>
    </source>
</evidence>
<organism evidence="3 4">
    <name type="scientific">Porites lobata</name>
    <dbReference type="NCBI Taxonomy" id="104759"/>
    <lineage>
        <taxon>Eukaryota</taxon>
        <taxon>Metazoa</taxon>
        <taxon>Cnidaria</taxon>
        <taxon>Anthozoa</taxon>
        <taxon>Hexacorallia</taxon>
        <taxon>Scleractinia</taxon>
        <taxon>Fungiina</taxon>
        <taxon>Poritidae</taxon>
        <taxon>Porites</taxon>
    </lineage>
</organism>
<feature type="domain" description="DUF6589" evidence="2">
    <location>
        <begin position="613"/>
        <end position="1084"/>
    </location>
</feature>
<feature type="region of interest" description="Disordered" evidence="1">
    <location>
        <begin position="912"/>
        <end position="932"/>
    </location>
</feature>
<protein>
    <recommendedName>
        <fullName evidence="2">DUF6589 domain-containing protein</fullName>
    </recommendedName>
</protein>
<keyword evidence="4" id="KW-1185">Reference proteome</keyword>
<evidence type="ECO:0000313" key="3">
    <source>
        <dbReference type="EMBL" id="CAH3138099.1"/>
    </source>
</evidence>
<proteinExistence type="predicted"/>
<name>A0ABN8P9K1_9CNID</name>
<dbReference type="Pfam" id="PF20231">
    <property type="entry name" value="DUF6589"/>
    <property type="match status" value="1"/>
</dbReference>
<accession>A0ABN8P9K1</accession>
<comment type="caution">
    <text evidence="3">The sequence shown here is derived from an EMBL/GenBank/DDBJ whole genome shotgun (WGS) entry which is preliminary data.</text>
</comment>
<dbReference type="EMBL" id="CALNXK010000060">
    <property type="protein sequence ID" value="CAH3138099.1"/>
    <property type="molecule type" value="Genomic_DNA"/>
</dbReference>
<gene>
    <name evidence="3" type="ORF">PLOB_00039966</name>
</gene>
<sequence length="1155" mass="131022">MPRTPQSRKFGESASPRTPVKPVGSGKDSRCLLCGLDFKISGQNTWRSLKNKELRDRVCRLLEKTLDFDRESTRLCKKCFQRIEAIYKQSKDIEDSKREIVEHYEKTKESNKACFGVNGDRFKRLAKQSPGTSEKRGKRRCFDTPVNEEWRDDFGCVPLQYDAEDRDRQFPNYGEEWQDDCGFAPLQFDEEDFQGQFPEHGGASEVTQHVNISILHGISVAESVPVESNREAENVKVKVTICYPSGNKERLINNPHIATLVKYFVLERNEQAYKSLVNIPEANLVIKQAFLANLNNEMKNLVSSSVLRNSSPTDLTAFRLETFQQELAEKAPETFHLLEVMCSSERKKLRDRSEENAADDSQHKLIPPVIPTIDSMILHSRCSALSAMAYRIGLLVRYSGAGRVGLELLSKHGITLHPDTIASKSKELGKNHDSQLLEWTKSISQAAEVRLCAENLKEELQGLNYLPSQPSLENFVEHVLGTSSNEAKESTSKGHVHDATVQDITTVDTSVLNLCFSYQPGDTVTTVSEAAANQGKKDLKSAIDSVLHQDQPKGYQIIGDNVDLHINVRHMSEQNKNKSLHTFNLVAMRDVVSGGNLPNKHIRTLNDVEISEFLPCHNDVENLKKDFIVLWARVMVKNIPAFSFLKGVVIQHIQHQYSKEMQAVTEEVPLGCLPKNETLNEDMVDILETLQEKYVPMVENGGERVPADIAFFGGDQLTEERARNIQKARMDGDTIQERLEGLWPKNEDWHGIRIAYQAATDILRKSSSVADWGTFASNAVVSGNTNALRDTLDNYDAVKEFFKLENEAMIVAATMRYFSMDTIDSSPTKNKIPRNLQKSSNEEKRKWLHGHVSSMLDEYVMDGVSDIERARDEMGHVGIRPMLPCRFSGCTRTFVYAKCRVNYEKKIHDLEVTEEKQDETSEENKKSELSESKEDNVFNYGCLHLSLGLLLHNADDSVKEGDGERLMRVWKFLTFVFRIHGKHKYALAGLRLMASRLALLTPRQAHRLTWNRFANKQGGVGKCISRDLRLEQINQVSKQAICGIGAPNVTPDSIQSTTQSTGSLEKLLVTSSQDLGITKRSTHHTNKTRQAVFTSVLNQLHTKAKMFDFVPGRKIESFPKVTRSIYSSLDKKKLHRWISKHKKSWHRQNRHQYKS</sequence>
<reference evidence="3 4" key="1">
    <citation type="submission" date="2022-05" db="EMBL/GenBank/DDBJ databases">
        <authorList>
            <consortium name="Genoscope - CEA"/>
            <person name="William W."/>
        </authorList>
    </citation>
    <scope>NUCLEOTIDE SEQUENCE [LARGE SCALE GENOMIC DNA]</scope>
</reference>
<dbReference type="Proteomes" id="UP001159405">
    <property type="component" value="Unassembled WGS sequence"/>
</dbReference>
<dbReference type="InterPro" id="IPR046496">
    <property type="entry name" value="DUF6589"/>
</dbReference>